<name>A0A5B7XWH9_9MOLU</name>
<reference evidence="3 4" key="1">
    <citation type="submission" date="2019-06" db="EMBL/GenBank/DDBJ databases">
        <title>Mycoplasma sp. 2F1A isolated from ostrich.</title>
        <authorList>
            <person name="Spergser J."/>
        </authorList>
    </citation>
    <scope>NUCLEOTIDE SEQUENCE [LARGE SCALE GENOMIC DNA]</scope>
    <source>
        <strain evidence="3 4">2F1A</strain>
    </source>
</reference>
<feature type="transmembrane region" description="Helical" evidence="2">
    <location>
        <begin position="69"/>
        <end position="86"/>
    </location>
</feature>
<organism evidence="3 4">
    <name type="scientific">Mycoplasma nasistruthionis</name>
    <dbReference type="NCBI Taxonomy" id="353852"/>
    <lineage>
        <taxon>Bacteria</taxon>
        <taxon>Bacillati</taxon>
        <taxon>Mycoplasmatota</taxon>
        <taxon>Mollicutes</taxon>
        <taxon>Mycoplasmataceae</taxon>
        <taxon>Mycoplasma</taxon>
    </lineage>
</organism>
<gene>
    <name evidence="3" type="ORF">FG904_02465</name>
</gene>
<proteinExistence type="predicted"/>
<dbReference type="KEGG" id="mnh:FG904_02465"/>
<feature type="transmembrane region" description="Helical" evidence="2">
    <location>
        <begin position="106"/>
        <end position="133"/>
    </location>
</feature>
<dbReference type="EMBL" id="CP040825">
    <property type="protein sequence ID" value="QCZ36855.1"/>
    <property type="molecule type" value="Genomic_DNA"/>
</dbReference>
<keyword evidence="2" id="KW-0812">Transmembrane</keyword>
<feature type="compositionally biased region" description="Low complexity" evidence="1">
    <location>
        <begin position="399"/>
        <end position="412"/>
    </location>
</feature>
<dbReference type="Proteomes" id="UP000305457">
    <property type="component" value="Chromosome"/>
</dbReference>
<feature type="region of interest" description="Disordered" evidence="1">
    <location>
        <begin position="397"/>
        <end position="428"/>
    </location>
</feature>
<protein>
    <submittedName>
        <fullName evidence="3">Uncharacterized protein</fullName>
    </submittedName>
</protein>
<keyword evidence="2" id="KW-1133">Transmembrane helix</keyword>
<dbReference type="RefSeq" id="WP_139592336.1">
    <property type="nucleotide sequence ID" value="NZ_CP040825.1"/>
</dbReference>
<evidence type="ECO:0000256" key="1">
    <source>
        <dbReference type="SAM" id="MobiDB-lite"/>
    </source>
</evidence>
<dbReference type="AlphaFoldDB" id="A0A5B7XWH9"/>
<accession>A0A5B7XWH9</accession>
<feature type="transmembrane region" description="Helical" evidence="2">
    <location>
        <begin position="39"/>
        <end position="60"/>
    </location>
</feature>
<feature type="transmembrane region" description="Helical" evidence="2">
    <location>
        <begin position="145"/>
        <end position="167"/>
    </location>
</feature>
<evidence type="ECO:0000256" key="2">
    <source>
        <dbReference type="SAM" id="Phobius"/>
    </source>
</evidence>
<evidence type="ECO:0000313" key="3">
    <source>
        <dbReference type="EMBL" id="QCZ36855.1"/>
    </source>
</evidence>
<keyword evidence="2" id="KW-0472">Membrane</keyword>
<evidence type="ECO:0000313" key="4">
    <source>
        <dbReference type="Proteomes" id="UP000305457"/>
    </source>
</evidence>
<sequence length="428" mass="47012">MIQLFYETTQSSSSSNSNSNSSAFVEFLEKALGWLPHHWALTAAYILLALLIAFVFGFFWRTKWIISKVIIYGLTVGIAATFYFVIKGKIDNDQSDHQILAFSTTLVALSVYIVLKLIFSLIVGLVSLIRIPTIKLKKISKIKRLLTGIGNVAVSIPGVMLIANITLTNDKGKERDFLEKTTNLFGVKPLTVGQGASVSGLGYAIRDIYKVIRNDEKLIAILQKPAGEWTSENKKDLQEAAESFAALLNNNNTRSTAISILKKTNLGDDIVGNSNLKEYITLADVASNSNPQYITGTPEQKKAILTNNIIDVLKQKITDYTNSNKEAGVIDASKYGQYIRTADIVAKNLNDEAKKDLVKYVSGLVDKSLPDDKDKFDSVKVMQAAFDEFQKIGQMVLKSTDTTSSSSSTQSSPRQLDESVALMPNAQG</sequence>